<evidence type="ECO:0000313" key="11">
    <source>
        <dbReference type="EMBL" id="CAG2201907.1"/>
    </source>
</evidence>
<dbReference type="GO" id="GO:0007218">
    <property type="term" value="P:neuropeptide signaling pathway"/>
    <property type="evidence" value="ECO:0007669"/>
    <property type="project" value="TreeGrafter"/>
</dbReference>
<dbReference type="InterPro" id="IPR017452">
    <property type="entry name" value="GPCR_Rhodpsn_7TM"/>
</dbReference>
<keyword evidence="7" id="KW-0675">Receptor</keyword>
<evidence type="ECO:0000259" key="10">
    <source>
        <dbReference type="PROSITE" id="PS50262"/>
    </source>
</evidence>
<feature type="transmembrane region" description="Helical" evidence="9">
    <location>
        <begin position="12"/>
        <end position="35"/>
    </location>
</feature>
<dbReference type="EMBL" id="CAJPWZ010000872">
    <property type="protein sequence ID" value="CAG2201907.1"/>
    <property type="molecule type" value="Genomic_DNA"/>
</dbReference>
<feature type="transmembrane region" description="Helical" evidence="9">
    <location>
        <begin position="484"/>
        <end position="503"/>
    </location>
</feature>
<dbReference type="PANTHER" id="PTHR24230">
    <property type="entry name" value="G-PROTEIN COUPLED RECEPTOR"/>
    <property type="match status" value="1"/>
</dbReference>
<keyword evidence="2" id="KW-1003">Cell membrane</keyword>
<feature type="transmembrane region" description="Helical" evidence="9">
    <location>
        <begin position="263"/>
        <end position="282"/>
    </location>
</feature>
<organism evidence="11 12">
    <name type="scientific">Mytilus edulis</name>
    <name type="common">Blue mussel</name>
    <dbReference type="NCBI Taxonomy" id="6550"/>
    <lineage>
        <taxon>Eukaryota</taxon>
        <taxon>Metazoa</taxon>
        <taxon>Spiralia</taxon>
        <taxon>Lophotrochozoa</taxon>
        <taxon>Mollusca</taxon>
        <taxon>Bivalvia</taxon>
        <taxon>Autobranchia</taxon>
        <taxon>Pteriomorphia</taxon>
        <taxon>Mytilida</taxon>
        <taxon>Mytiloidea</taxon>
        <taxon>Mytilidae</taxon>
        <taxon>Mytilinae</taxon>
        <taxon>Mytilus</taxon>
    </lineage>
</organism>
<dbReference type="InterPro" id="IPR000276">
    <property type="entry name" value="GPCR_Rhodpsn"/>
</dbReference>
<evidence type="ECO:0000256" key="1">
    <source>
        <dbReference type="ARBA" id="ARBA00004651"/>
    </source>
</evidence>
<name>A0A8S3R502_MYTED</name>
<evidence type="ECO:0000313" key="12">
    <source>
        <dbReference type="Proteomes" id="UP000683360"/>
    </source>
</evidence>
<evidence type="ECO:0000256" key="2">
    <source>
        <dbReference type="ARBA" id="ARBA00022475"/>
    </source>
</evidence>
<dbReference type="OrthoDB" id="10304913at2759"/>
<dbReference type="Gene3D" id="1.20.1070.10">
    <property type="entry name" value="Rhodopsin 7-helix transmembrane proteins"/>
    <property type="match status" value="1"/>
</dbReference>
<protein>
    <recommendedName>
        <fullName evidence="10">G-protein coupled receptors family 1 profile domain-containing protein</fullName>
    </recommendedName>
</protein>
<evidence type="ECO:0000256" key="7">
    <source>
        <dbReference type="ARBA" id="ARBA00023170"/>
    </source>
</evidence>
<evidence type="ECO:0000256" key="5">
    <source>
        <dbReference type="ARBA" id="ARBA00023040"/>
    </source>
</evidence>
<evidence type="ECO:0000256" key="6">
    <source>
        <dbReference type="ARBA" id="ARBA00023136"/>
    </source>
</evidence>
<dbReference type="Proteomes" id="UP000683360">
    <property type="component" value="Unassembled WGS sequence"/>
</dbReference>
<keyword evidence="5" id="KW-0297">G-protein coupled receptor</keyword>
<comment type="subcellular location">
    <subcellularLocation>
        <location evidence="1">Cell membrane</location>
        <topology evidence="1">Multi-pass membrane protein</topology>
    </subcellularLocation>
</comment>
<keyword evidence="3 9" id="KW-0812">Transmembrane</keyword>
<keyword evidence="12" id="KW-1185">Reference proteome</keyword>
<dbReference type="PROSITE" id="PS50262">
    <property type="entry name" value="G_PROTEIN_RECEP_F1_2"/>
    <property type="match status" value="1"/>
</dbReference>
<feature type="transmembrane region" description="Helical" evidence="9">
    <location>
        <begin position="131"/>
        <end position="154"/>
    </location>
</feature>
<gene>
    <name evidence="11" type="ORF">MEDL_16526</name>
</gene>
<dbReference type="GO" id="GO:0008528">
    <property type="term" value="F:G protein-coupled peptide receptor activity"/>
    <property type="evidence" value="ECO:0007669"/>
    <property type="project" value="TreeGrafter"/>
</dbReference>
<keyword evidence="6 9" id="KW-0472">Membrane</keyword>
<keyword evidence="4 9" id="KW-1133">Transmembrane helix</keyword>
<keyword evidence="8" id="KW-0807">Transducer</keyword>
<dbReference type="SUPFAM" id="SSF81321">
    <property type="entry name" value="Family A G protein-coupled receptor-like"/>
    <property type="match status" value="1"/>
</dbReference>
<evidence type="ECO:0000256" key="3">
    <source>
        <dbReference type="ARBA" id="ARBA00022692"/>
    </source>
</evidence>
<dbReference type="GO" id="GO:0005886">
    <property type="term" value="C:plasma membrane"/>
    <property type="evidence" value="ECO:0007669"/>
    <property type="project" value="UniProtKB-SubCell"/>
</dbReference>
<evidence type="ECO:0000256" key="8">
    <source>
        <dbReference type="ARBA" id="ARBA00023224"/>
    </source>
</evidence>
<evidence type="ECO:0000256" key="4">
    <source>
        <dbReference type="ARBA" id="ARBA00022989"/>
    </source>
</evidence>
<dbReference type="Pfam" id="PF00001">
    <property type="entry name" value="7tm_1"/>
    <property type="match status" value="1"/>
</dbReference>
<evidence type="ECO:0000256" key="9">
    <source>
        <dbReference type="SAM" id="Phobius"/>
    </source>
</evidence>
<comment type="caution">
    <text evidence="11">The sequence shown here is derived from an EMBL/GenBank/DDBJ whole genome shotgun (WGS) entry which is preliminary data.</text>
</comment>
<feature type="transmembrane region" description="Helical" evidence="9">
    <location>
        <begin position="47"/>
        <end position="67"/>
    </location>
</feature>
<feature type="transmembrane region" description="Helical" evidence="9">
    <location>
        <begin position="166"/>
        <end position="185"/>
    </location>
</feature>
<feature type="transmembrane region" description="Helical" evidence="9">
    <location>
        <begin position="216"/>
        <end position="242"/>
    </location>
</feature>
<reference evidence="11" key="1">
    <citation type="submission" date="2021-03" db="EMBL/GenBank/DDBJ databases">
        <authorList>
            <person name="Bekaert M."/>
        </authorList>
    </citation>
    <scope>NUCLEOTIDE SEQUENCE</scope>
</reference>
<feature type="domain" description="G-protein coupled receptors family 1 profile" evidence="10">
    <location>
        <begin position="28"/>
        <end position="284"/>
    </location>
</feature>
<proteinExistence type="predicted"/>
<sequence>MFFIIFQRTPYWINIVAGPAISYLAILMNIIVFVAFFDKRIKTPVTILLQGLAISDSLTAFCTYGLVPLFAHQFRDIGIANADDNIQIGTPIGFEIGTLKNFTVSDITDLVNIKYPYCIIHYSVTQLADSFHLVSVLLTASLGLQKFLAVAFPIRFRITITNRKSVIVCWICFLTSMIINIPRIFVVRLRSIEKDTCFVSKPNKLLEKYVLMFHPFLFLFLLTSAVVIMTISSFYIAFILCYKKRIRRKDSLSKCKTKRRSSILILCIVVVFLLSEIPRLLINITVFNTYKSDMNKEDIVWKKVKYEIRDKSMKCLDKLQFKFVQKVNSDLNLNINMSCQSDIDSSHNYRVWTNYVVHTLVGNTYADYTKQLSSKIDPEYEEMVTTIIQKLTGLMINNTEQSLTNLINIFICNNISEVNFENIKRSYEMAIYSCDISKIPAIHKHFSYLVLGITPYSEPMNYILNIVWGKLDITLEKLKITIEILKISTIIGCMSNFVIYFLMSEKLRRALKFSRNLPCLNYKMSIVVLELQRYKEFTKSISSDATDTDTEFVLE</sequence>
<dbReference type="AlphaFoldDB" id="A0A8S3R502"/>
<accession>A0A8S3R502</accession>